<dbReference type="Proteomes" id="UP000036426">
    <property type="component" value="Unassembled WGS sequence"/>
</dbReference>
<accession>A0A0J1GR46</accession>
<proteinExistence type="predicted"/>
<evidence type="ECO:0000256" key="1">
    <source>
        <dbReference type="SAM" id="Coils"/>
    </source>
</evidence>
<name>A0A0J1GR46_9GAMM</name>
<reference evidence="2 3" key="1">
    <citation type="submission" date="2015-05" db="EMBL/GenBank/DDBJ databases">
        <title>Photobacterium galathea sp. nov.</title>
        <authorList>
            <person name="Machado H."/>
            <person name="Gram L."/>
        </authorList>
    </citation>
    <scope>NUCLEOTIDE SEQUENCE [LARGE SCALE GENOMIC DNA]</scope>
    <source>
        <strain evidence="2 3">DSM 25995</strain>
    </source>
</reference>
<dbReference type="EMBL" id="LDOV01000010">
    <property type="protein sequence ID" value="KLV01914.1"/>
    <property type="molecule type" value="Genomic_DNA"/>
</dbReference>
<evidence type="ECO:0000313" key="2">
    <source>
        <dbReference type="EMBL" id="KLV01914.1"/>
    </source>
</evidence>
<protein>
    <submittedName>
        <fullName evidence="2">Uncharacterized protein</fullName>
    </submittedName>
</protein>
<feature type="coiled-coil region" evidence="1">
    <location>
        <begin position="25"/>
        <end position="64"/>
    </location>
</feature>
<organism evidence="2 3">
    <name type="scientific">Photobacterium aphoticum</name>
    <dbReference type="NCBI Taxonomy" id="754436"/>
    <lineage>
        <taxon>Bacteria</taxon>
        <taxon>Pseudomonadati</taxon>
        <taxon>Pseudomonadota</taxon>
        <taxon>Gammaproteobacteria</taxon>
        <taxon>Vibrionales</taxon>
        <taxon>Vibrionaceae</taxon>
        <taxon>Photobacterium</taxon>
    </lineage>
</organism>
<evidence type="ECO:0000313" key="3">
    <source>
        <dbReference type="Proteomes" id="UP000036426"/>
    </source>
</evidence>
<comment type="caution">
    <text evidence="2">The sequence shown here is derived from an EMBL/GenBank/DDBJ whole genome shotgun (WGS) entry which is preliminary data.</text>
</comment>
<dbReference type="PATRIC" id="fig|754436.4.peg.1224"/>
<gene>
    <name evidence="2" type="ORF">ABT58_05770</name>
</gene>
<keyword evidence="1" id="KW-0175">Coiled coil</keyword>
<dbReference type="AlphaFoldDB" id="A0A0J1GR46"/>
<sequence>MEYQLFYSGDNKQLITYYPLGYGHIAKMRETMDQAESLREIFEKQASKKRLEDCQEQVRQAIRTGDNTDLDMLMMQLERAHIEFEETLNSYS</sequence>
<keyword evidence="3" id="KW-1185">Reference proteome</keyword>